<proteinExistence type="predicted"/>
<comment type="caution">
    <text evidence="1">The sequence shown here is derived from an EMBL/GenBank/DDBJ whole genome shotgun (WGS) entry which is preliminary data.</text>
</comment>
<dbReference type="RefSeq" id="WP_380898124.1">
    <property type="nucleotide sequence ID" value="NZ_JBHUFU010000003.1"/>
</dbReference>
<protein>
    <submittedName>
        <fullName evidence="1">Uncharacterized protein</fullName>
    </submittedName>
</protein>
<evidence type="ECO:0000313" key="1">
    <source>
        <dbReference type="EMBL" id="MFD1829519.1"/>
    </source>
</evidence>
<sequence>MAAMVWLLFPLITGVCAVIWAVCAQRPRRGDLWGDSTRYTRMRDTLGRSLAEQGRLQPR</sequence>
<evidence type="ECO:0000313" key="2">
    <source>
        <dbReference type="Proteomes" id="UP001597365"/>
    </source>
</evidence>
<dbReference type="EMBL" id="JBHUFU010000003">
    <property type="protein sequence ID" value="MFD1829519.1"/>
    <property type="molecule type" value="Genomic_DNA"/>
</dbReference>
<name>A0ABW4PGV1_9ACTN</name>
<accession>A0ABW4PGV1</accession>
<dbReference type="Proteomes" id="UP001597365">
    <property type="component" value="Unassembled WGS sequence"/>
</dbReference>
<gene>
    <name evidence="1" type="ORF">ACFSJS_07565</name>
</gene>
<keyword evidence="2" id="KW-1185">Reference proteome</keyword>
<reference evidence="2" key="1">
    <citation type="journal article" date="2019" name="Int. J. Syst. Evol. Microbiol.">
        <title>The Global Catalogue of Microorganisms (GCM) 10K type strain sequencing project: providing services to taxonomists for standard genome sequencing and annotation.</title>
        <authorList>
            <consortium name="The Broad Institute Genomics Platform"/>
            <consortium name="The Broad Institute Genome Sequencing Center for Infectious Disease"/>
            <person name="Wu L."/>
            <person name="Ma J."/>
        </authorList>
    </citation>
    <scope>NUCLEOTIDE SEQUENCE [LARGE SCALE GENOMIC DNA]</scope>
    <source>
        <strain evidence="2">CGMCC 4.7455</strain>
    </source>
</reference>
<organism evidence="1 2">
    <name type="scientific">Streptomyces desertarenae</name>
    <dbReference type="NCBI Taxonomy" id="2666184"/>
    <lineage>
        <taxon>Bacteria</taxon>
        <taxon>Bacillati</taxon>
        <taxon>Actinomycetota</taxon>
        <taxon>Actinomycetes</taxon>
        <taxon>Kitasatosporales</taxon>
        <taxon>Streptomycetaceae</taxon>
        <taxon>Streptomyces</taxon>
    </lineage>
</organism>